<dbReference type="RefSeq" id="WP_025077552.1">
    <property type="nucleotide sequence ID" value="NZ_BAKO01000002.1"/>
</dbReference>
<proteinExistence type="predicted"/>
<dbReference type="EMBL" id="CP012074">
    <property type="protein sequence ID" value="AKU69019.1"/>
    <property type="molecule type" value="Genomic_DNA"/>
</dbReference>
<accession>A0A0K1NIW8</accession>
<dbReference type="AlphaFoldDB" id="A0A0K1NIW8"/>
<dbReference type="EMBL" id="CP072370">
    <property type="protein sequence ID" value="QUB86647.1"/>
    <property type="molecule type" value="Genomic_DNA"/>
</dbReference>
<dbReference type="KEGG" id="pfus:ADJ77_04140"/>
<reference evidence="2 4" key="2">
    <citation type="submission" date="2021-03" db="EMBL/GenBank/DDBJ databases">
        <title>Human Oral Microbial Genomes.</title>
        <authorList>
            <person name="Johnston C.D."/>
            <person name="Chen T."/>
            <person name="Dewhirst F.E."/>
        </authorList>
    </citation>
    <scope>NUCLEOTIDE SEQUENCE [LARGE SCALE GENOMIC DNA]</scope>
    <source>
        <strain evidence="2 4">W1435</strain>
    </source>
</reference>
<evidence type="ECO:0000313" key="4">
    <source>
        <dbReference type="Proteomes" id="UP000682005"/>
    </source>
</evidence>
<gene>
    <name evidence="1" type="ORF">ADJ77_04140</name>
    <name evidence="2" type="ORF">J5A51_11265</name>
</gene>
<reference evidence="1 3" key="1">
    <citation type="submission" date="2015-07" db="EMBL/GenBank/DDBJ databases">
        <authorList>
            <person name="Noorani M."/>
        </authorList>
    </citation>
    <scope>NUCLEOTIDE SEQUENCE [LARGE SCALE GENOMIC DNA]</scope>
    <source>
        <strain evidence="1 3">W1435</strain>
    </source>
</reference>
<organism evidence="1 3">
    <name type="scientific">Prevotella fusca JCM 17724</name>
    <dbReference type="NCBI Taxonomy" id="1236517"/>
    <lineage>
        <taxon>Bacteria</taxon>
        <taxon>Pseudomonadati</taxon>
        <taxon>Bacteroidota</taxon>
        <taxon>Bacteroidia</taxon>
        <taxon>Bacteroidales</taxon>
        <taxon>Prevotellaceae</taxon>
        <taxon>Prevotella</taxon>
    </lineage>
</organism>
<dbReference type="Proteomes" id="UP000682005">
    <property type="component" value="Chromosome 1"/>
</dbReference>
<keyword evidence="4" id="KW-1185">Reference proteome</keyword>
<evidence type="ECO:0000313" key="3">
    <source>
        <dbReference type="Proteomes" id="UP000060345"/>
    </source>
</evidence>
<sequence length="85" mass="10189">MRKREHEAVWPVVGYKSRYSRGERIHAEVADKGGKMNYLREDKNLFSRKLIFFFMKRNIFFHENNSEMTVCEMTVSSFRTDLCMG</sequence>
<name>A0A0K1NIW8_9BACT</name>
<protein>
    <submittedName>
        <fullName evidence="1">Uncharacterized protein</fullName>
    </submittedName>
</protein>
<evidence type="ECO:0000313" key="1">
    <source>
        <dbReference type="EMBL" id="AKU69019.1"/>
    </source>
</evidence>
<dbReference type="Proteomes" id="UP000060345">
    <property type="component" value="Chromosome 1"/>
</dbReference>
<evidence type="ECO:0000313" key="2">
    <source>
        <dbReference type="EMBL" id="QUB86647.1"/>
    </source>
</evidence>